<proteinExistence type="predicted"/>
<protein>
    <submittedName>
        <fullName evidence="3">Cell division protein ZapE</fullName>
    </submittedName>
</protein>
<dbReference type="InterPro" id="IPR027417">
    <property type="entry name" value="P-loop_NTPase"/>
</dbReference>
<evidence type="ECO:0000313" key="4">
    <source>
        <dbReference type="Proteomes" id="UP000466307"/>
    </source>
</evidence>
<comment type="caution">
    <text evidence="3">The sequence shown here is derived from an EMBL/GenBank/DDBJ whole genome shotgun (WGS) entry which is preliminary data.</text>
</comment>
<keyword evidence="3" id="KW-0131">Cell cycle</keyword>
<organism evidence="3 4">
    <name type="scientific">Gordonia desulfuricans</name>
    <dbReference type="NCBI Taxonomy" id="89051"/>
    <lineage>
        <taxon>Bacteria</taxon>
        <taxon>Bacillati</taxon>
        <taxon>Actinomycetota</taxon>
        <taxon>Actinomycetes</taxon>
        <taxon>Mycobacteriales</taxon>
        <taxon>Gordoniaceae</taxon>
        <taxon>Gordonia</taxon>
    </lineage>
</organism>
<dbReference type="GO" id="GO:0016887">
    <property type="term" value="F:ATP hydrolysis activity"/>
    <property type="evidence" value="ECO:0007669"/>
    <property type="project" value="InterPro"/>
</dbReference>
<keyword evidence="4" id="KW-1185">Reference proteome</keyword>
<dbReference type="PANTHER" id="PTHR12169:SF6">
    <property type="entry name" value="AFG1-LIKE ATPASE"/>
    <property type="match status" value="1"/>
</dbReference>
<dbReference type="EMBL" id="JAADZU010000003">
    <property type="protein sequence ID" value="NDK88215.1"/>
    <property type="molecule type" value="Genomic_DNA"/>
</dbReference>
<dbReference type="GO" id="GO:0005737">
    <property type="term" value="C:cytoplasm"/>
    <property type="evidence" value="ECO:0007669"/>
    <property type="project" value="TreeGrafter"/>
</dbReference>
<keyword evidence="3" id="KW-0132">Cell division</keyword>
<dbReference type="InterPro" id="IPR005654">
    <property type="entry name" value="ATPase_AFG1-like"/>
</dbReference>
<dbReference type="RefSeq" id="WP_083534683.1">
    <property type="nucleotide sequence ID" value="NZ_JAADZU010000003.1"/>
</dbReference>
<evidence type="ECO:0000256" key="1">
    <source>
        <dbReference type="ARBA" id="ARBA00022741"/>
    </source>
</evidence>
<dbReference type="AlphaFoldDB" id="A0A7K3LIX1"/>
<dbReference type="GO" id="GO:0051301">
    <property type="term" value="P:cell division"/>
    <property type="evidence" value="ECO:0007669"/>
    <property type="project" value="UniProtKB-KW"/>
</dbReference>
<dbReference type="Gene3D" id="3.40.50.300">
    <property type="entry name" value="P-loop containing nucleotide triphosphate hydrolases"/>
    <property type="match status" value="1"/>
</dbReference>
<sequence length="318" mass="35040">MCWSLRSQAAPRPLSGEDFVAAADRDELTLDDSQWRIVDSLVGPSNVYLTGAAGRGKTWLLDALAGLQPPQSVLRLHWHVFVRDLHLLIRDRGGLAAALDHLLVGRSMVCFDELLVDDRADGIFLHALIDRMIRRNIRFVITSNVPPKGQMPSPLLHPTFLPTIELLENHCRVVELDGGVDYRDGASHAAGFSSGRWVVIERERLAACAVEIDGRQIRVWESGSGHLGVGFDEVCGRPLGASDYLALARRHATWTISGVRSLAAAGPEPARRFVYVIDVLYDHHVPTTIESPVPRDMFEVGADTAGRARLLSRLSALR</sequence>
<evidence type="ECO:0000313" key="3">
    <source>
        <dbReference type="EMBL" id="NDK88215.1"/>
    </source>
</evidence>
<dbReference type="Proteomes" id="UP000466307">
    <property type="component" value="Unassembled WGS sequence"/>
</dbReference>
<accession>A0A7K3LIX1</accession>
<name>A0A7K3LIX1_9ACTN</name>
<dbReference type="SUPFAM" id="SSF52540">
    <property type="entry name" value="P-loop containing nucleoside triphosphate hydrolases"/>
    <property type="match status" value="1"/>
</dbReference>
<dbReference type="PANTHER" id="PTHR12169">
    <property type="entry name" value="ATPASE N2B"/>
    <property type="match status" value="1"/>
</dbReference>
<dbReference type="NCBIfam" id="NF040713">
    <property type="entry name" value="ZapE"/>
    <property type="match status" value="1"/>
</dbReference>
<keyword evidence="1" id="KW-0547">Nucleotide-binding</keyword>
<dbReference type="Pfam" id="PF03969">
    <property type="entry name" value="AFG1_ATPase"/>
    <property type="match status" value="1"/>
</dbReference>
<reference evidence="3 4" key="1">
    <citation type="submission" date="2020-01" db="EMBL/GenBank/DDBJ databases">
        <title>Investigation of new actinobacteria for the biodesulphurisation of diesel fuel.</title>
        <authorList>
            <person name="Athi Narayanan S.M."/>
        </authorList>
    </citation>
    <scope>NUCLEOTIDE SEQUENCE [LARGE SCALE GENOMIC DNA]</scope>
    <source>
        <strain evidence="3 4">213E</strain>
    </source>
</reference>
<evidence type="ECO:0000256" key="2">
    <source>
        <dbReference type="ARBA" id="ARBA00022840"/>
    </source>
</evidence>
<keyword evidence="2" id="KW-0067">ATP-binding</keyword>
<gene>
    <name evidence="3" type="primary">zapE</name>
    <name evidence="3" type="ORF">GYA93_01250</name>
</gene>
<dbReference type="GO" id="GO:0005524">
    <property type="term" value="F:ATP binding"/>
    <property type="evidence" value="ECO:0007669"/>
    <property type="project" value="UniProtKB-KW"/>
</dbReference>